<dbReference type="RefSeq" id="XP_008467647.1">
    <property type="nucleotide sequence ID" value="XM_008469425.3"/>
</dbReference>
<organism evidence="11">
    <name type="scientific">Diaphorina citri</name>
    <name type="common">Asian citrus psyllid</name>
    <dbReference type="NCBI Taxonomy" id="121845"/>
    <lineage>
        <taxon>Eukaryota</taxon>
        <taxon>Metazoa</taxon>
        <taxon>Ecdysozoa</taxon>
        <taxon>Arthropoda</taxon>
        <taxon>Hexapoda</taxon>
        <taxon>Insecta</taxon>
        <taxon>Pterygota</taxon>
        <taxon>Neoptera</taxon>
        <taxon>Paraneoptera</taxon>
        <taxon>Hemiptera</taxon>
        <taxon>Sternorrhyncha</taxon>
        <taxon>Psylloidea</taxon>
        <taxon>Psyllidae</taxon>
        <taxon>Diaphorininae</taxon>
        <taxon>Diaphorina</taxon>
    </lineage>
</organism>
<evidence type="ECO:0000313" key="11">
    <source>
        <dbReference type="RefSeq" id="XP_008467647.1"/>
    </source>
</evidence>
<comment type="function">
    <text evidence="5">Assembly factor required for Rieske Fe-S protein UQCRFS1 incorporation into the cytochrome b-c1 (CIII) complex. Functions as a chaperone, binding to this subunit within the mitochondrial matrix and stabilizing it prior to its translocation and insertion into the late CIII dimeric intermediate within the mitochondrial inner membrane.</text>
</comment>
<comment type="subunit">
    <text evidence="6">Interacts with UQCRFS1.</text>
</comment>
<evidence type="ECO:0000256" key="6">
    <source>
        <dbReference type="ARBA" id="ARBA00025809"/>
    </source>
</evidence>
<evidence type="ECO:0000256" key="4">
    <source>
        <dbReference type="ARBA" id="ARBA00023186"/>
    </source>
</evidence>
<keyword evidence="3" id="KW-0496">Mitochondrion</keyword>
<dbReference type="GO" id="GO:0005759">
    <property type="term" value="C:mitochondrial matrix"/>
    <property type="evidence" value="ECO:0007669"/>
    <property type="project" value="UniProtKB-SubCell"/>
</dbReference>
<keyword evidence="10" id="KW-1185">Reference proteome</keyword>
<evidence type="ECO:0000313" key="12">
    <source>
        <dbReference type="RefSeq" id="XP_026676299.1"/>
    </source>
</evidence>
<dbReference type="PANTHER" id="PTHR46749">
    <property type="entry name" value="COMPLEX III ASSEMBLY FACTOR LYRM7"/>
    <property type="match status" value="1"/>
</dbReference>
<evidence type="ECO:0000256" key="8">
    <source>
        <dbReference type="ARBA" id="ARBA00031830"/>
    </source>
</evidence>
<evidence type="ECO:0000256" key="2">
    <source>
        <dbReference type="ARBA" id="ARBA00009508"/>
    </source>
</evidence>
<dbReference type="PaxDb" id="121845-A0A1S3CTT7"/>
<evidence type="ECO:0000256" key="1">
    <source>
        <dbReference type="ARBA" id="ARBA00004305"/>
    </source>
</evidence>
<dbReference type="OrthoDB" id="529194at2759"/>
<evidence type="ECO:0000259" key="9">
    <source>
        <dbReference type="Pfam" id="PF05347"/>
    </source>
</evidence>
<evidence type="ECO:0000313" key="10">
    <source>
        <dbReference type="Proteomes" id="UP000079169"/>
    </source>
</evidence>
<dbReference type="GO" id="GO:0034551">
    <property type="term" value="P:mitochondrial respiratory chain complex III assembly"/>
    <property type="evidence" value="ECO:0007669"/>
    <property type="project" value="InterPro"/>
</dbReference>
<dbReference type="RefSeq" id="XP_026676299.1">
    <property type="nucleotide sequence ID" value="XM_026820498.1"/>
</dbReference>
<dbReference type="OMA" id="TRQYVFH"/>
<protein>
    <recommendedName>
        <fullName evidence="7">Complex III assembly factor LYRM7</fullName>
    </recommendedName>
    <alternativeName>
        <fullName evidence="8">LYR motif-containing protein 7</fullName>
    </alternativeName>
</protein>
<dbReference type="InterPro" id="IPR045298">
    <property type="entry name" value="Complex1_LYR_LYRM7"/>
</dbReference>
<comment type="subcellular location">
    <subcellularLocation>
        <location evidence="1">Mitochondrion matrix</location>
    </subcellularLocation>
</comment>
<evidence type="ECO:0000256" key="3">
    <source>
        <dbReference type="ARBA" id="ARBA00023128"/>
    </source>
</evidence>
<dbReference type="InterPro" id="IPR008011">
    <property type="entry name" value="Complex1_LYR_dom"/>
</dbReference>
<dbReference type="Proteomes" id="UP000079169">
    <property type="component" value="Unplaced"/>
</dbReference>
<keyword evidence="4" id="KW-0143">Chaperone</keyword>
<evidence type="ECO:0000256" key="5">
    <source>
        <dbReference type="ARBA" id="ARBA00025430"/>
    </source>
</evidence>
<sequence>MTAVSKHEVLKVFKQLHQTCKKVFNGDHQTLNAARIKINEEFKKNKHISSPRSIEELVNLANSVEHELKTTVVQAVETKPGVFRLQITPDTETFENVPFDENVTPAQLKKARPVQQKCCKDEG</sequence>
<dbReference type="STRING" id="121845.A0A1S3CTT7"/>
<reference evidence="11" key="1">
    <citation type="submission" date="2023-09" db="UniProtKB">
        <authorList>
            <consortium name="RefSeq"/>
        </authorList>
    </citation>
    <scope>IDENTIFICATION</scope>
</reference>
<dbReference type="GO" id="GO:0044183">
    <property type="term" value="F:protein folding chaperone"/>
    <property type="evidence" value="ECO:0007669"/>
    <property type="project" value="TreeGrafter"/>
</dbReference>
<dbReference type="KEGG" id="dci:103505116"/>
<comment type="similarity">
    <text evidence="2">Belongs to the complex I LYR family.</text>
</comment>
<name>A0A1S3CTT7_DIACI</name>
<accession>A0A1S3CTT7</accession>
<gene>
    <name evidence="11 12" type="primary">LOC103505116</name>
</gene>
<dbReference type="PANTHER" id="PTHR46749:SF1">
    <property type="entry name" value="COMPLEX III ASSEMBLY FACTOR LYRM7"/>
    <property type="match status" value="1"/>
</dbReference>
<dbReference type="GeneID" id="103505116"/>
<dbReference type="Pfam" id="PF05347">
    <property type="entry name" value="Complex1_LYR"/>
    <property type="match status" value="1"/>
</dbReference>
<dbReference type="InterPro" id="IPR050435">
    <property type="entry name" value="MZM1/LYRM7"/>
</dbReference>
<feature type="domain" description="Complex 1 LYR protein" evidence="9">
    <location>
        <begin position="8"/>
        <end position="61"/>
    </location>
</feature>
<proteinExistence type="inferred from homology"/>
<dbReference type="AlphaFoldDB" id="A0A1S3CTT7"/>
<evidence type="ECO:0000256" key="7">
    <source>
        <dbReference type="ARBA" id="ARBA00026165"/>
    </source>
</evidence>
<dbReference type="CDD" id="cd20267">
    <property type="entry name" value="Complex1_LYR_LYRM7"/>
    <property type="match status" value="1"/>
</dbReference>